<feature type="domain" description="Prepilin type IV endopeptidase peptidase" evidence="8">
    <location>
        <begin position="98"/>
        <end position="194"/>
    </location>
</feature>
<evidence type="ECO:0000313" key="11">
    <source>
        <dbReference type="EMBL" id="SUJ18425.1"/>
    </source>
</evidence>
<dbReference type="OrthoDB" id="9789291at2"/>
<reference evidence="10 13" key="2">
    <citation type="submission" date="2019-07" db="EMBL/GenBank/DDBJ databases">
        <title>Whole genome shotgun sequence of Staphylococcus arlettae NBRC 109765.</title>
        <authorList>
            <person name="Hosoyama A."/>
            <person name="Uohara A."/>
            <person name="Ohji S."/>
            <person name="Ichikawa N."/>
        </authorList>
    </citation>
    <scope>NUCLEOTIDE SEQUENCE [LARGE SCALE GENOMIC DNA]</scope>
    <source>
        <strain evidence="10 13">NBRC 109765</strain>
    </source>
</reference>
<dbReference type="Proteomes" id="UP000254956">
    <property type="component" value="Unassembled WGS sequence"/>
</dbReference>
<proteinExistence type="inferred from homology"/>
<evidence type="ECO:0000313" key="10">
    <source>
        <dbReference type="EMBL" id="GEQ00197.1"/>
    </source>
</evidence>
<reference evidence="11 12" key="1">
    <citation type="submission" date="2018-06" db="EMBL/GenBank/DDBJ databases">
        <authorList>
            <consortium name="Pathogen Informatics"/>
            <person name="Doyle S."/>
        </authorList>
    </citation>
    <scope>NUCLEOTIDE SEQUENCE [LARGE SCALE GENOMIC DNA]</scope>
    <source>
        <strain evidence="11 12">NCTC12413</strain>
    </source>
</reference>
<evidence type="ECO:0000313" key="13">
    <source>
        <dbReference type="Proteomes" id="UP000321598"/>
    </source>
</evidence>
<evidence type="ECO:0000259" key="8">
    <source>
        <dbReference type="Pfam" id="PF01478"/>
    </source>
</evidence>
<dbReference type="InterPro" id="IPR050882">
    <property type="entry name" value="Prepilin_peptidase/N-MTase"/>
</dbReference>
<comment type="similarity">
    <text evidence="2">Belongs to the peptidase A24 family.</text>
</comment>
<evidence type="ECO:0000256" key="1">
    <source>
        <dbReference type="ARBA" id="ARBA00004651"/>
    </source>
</evidence>
<evidence type="ECO:0000259" key="9">
    <source>
        <dbReference type="Pfam" id="PF06750"/>
    </source>
</evidence>
<keyword evidence="5 7" id="KW-1133">Transmembrane helix</keyword>
<feature type="transmembrane region" description="Helical" evidence="7">
    <location>
        <begin position="95"/>
        <end position="113"/>
    </location>
</feature>
<dbReference type="InterPro" id="IPR000045">
    <property type="entry name" value="Prepilin_IV_endopep_pep"/>
</dbReference>
<gene>
    <name evidence="11" type="ORF">NCTC12413_01266</name>
    <name evidence="10" type="ORF">SAR03_12340</name>
</gene>
<dbReference type="STRING" id="1212545.SARL_07293"/>
<feature type="transmembrane region" description="Helical" evidence="7">
    <location>
        <begin position="207"/>
        <end position="225"/>
    </location>
</feature>
<dbReference type="EMBL" id="BKAV01000008">
    <property type="protein sequence ID" value="GEQ00197.1"/>
    <property type="molecule type" value="Genomic_DNA"/>
</dbReference>
<feature type="transmembrane region" description="Helical" evidence="7">
    <location>
        <begin position="69"/>
        <end position="88"/>
    </location>
</feature>
<dbReference type="InterPro" id="IPR010627">
    <property type="entry name" value="Prepilin_pept_A24_N"/>
</dbReference>
<evidence type="ECO:0000313" key="12">
    <source>
        <dbReference type="Proteomes" id="UP000254956"/>
    </source>
</evidence>
<dbReference type="Proteomes" id="UP000321598">
    <property type="component" value="Unassembled WGS sequence"/>
</dbReference>
<feature type="domain" description="Prepilin peptidase A24 N-terminal" evidence="9">
    <location>
        <begin position="6"/>
        <end position="86"/>
    </location>
</feature>
<keyword evidence="6 7" id="KW-0472">Membrane</keyword>
<keyword evidence="3" id="KW-1003">Cell membrane</keyword>
<evidence type="ECO:0000256" key="4">
    <source>
        <dbReference type="ARBA" id="ARBA00022692"/>
    </source>
</evidence>
<protein>
    <submittedName>
        <fullName evidence="10">Prepilin peptidase</fullName>
    </submittedName>
    <submittedName>
        <fullName evidence="11">Signal peptidase</fullName>
    </submittedName>
</protein>
<evidence type="ECO:0000256" key="3">
    <source>
        <dbReference type="ARBA" id="ARBA00022475"/>
    </source>
</evidence>
<dbReference type="EMBL" id="UGZE01000001">
    <property type="protein sequence ID" value="SUJ18425.1"/>
    <property type="molecule type" value="Genomic_DNA"/>
</dbReference>
<sequence>MIINVIFCSVLFSFLYQISTFSTLSIRRLFKRSQCDLCQKVLPLYRLIPVVSYILQCGRTHCCKQPLHYSYFVGELTAVVIGICLYHFDVILDDTTFLLLVLVLLTLAINDLVTLSIPLHIIVIAVICGVVLAPFYLPQFFIITFVLHCFFLLFKDAIGYGDILVFSYLSLFVPAPHLLHIFMITFILAGIIGLLHWLIHRNVQAKLPLIPFIFLALVITSFNIIPF</sequence>
<organism evidence="11 12">
    <name type="scientific">Staphylococcus arlettae</name>
    <dbReference type="NCBI Taxonomy" id="29378"/>
    <lineage>
        <taxon>Bacteria</taxon>
        <taxon>Bacillati</taxon>
        <taxon>Bacillota</taxon>
        <taxon>Bacilli</taxon>
        <taxon>Bacillales</taxon>
        <taxon>Staphylococcaceae</taxon>
        <taxon>Staphylococcus</taxon>
    </lineage>
</organism>
<dbReference type="GO" id="GO:0004190">
    <property type="term" value="F:aspartic-type endopeptidase activity"/>
    <property type="evidence" value="ECO:0007669"/>
    <property type="project" value="InterPro"/>
</dbReference>
<dbReference type="AlphaFoldDB" id="A0A2T7BX38"/>
<accession>A0A2T7BX38</accession>
<comment type="subcellular location">
    <subcellularLocation>
        <location evidence="1">Cell membrane</location>
        <topology evidence="1">Multi-pass membrane protein</topology>
    </subcellularLocation>
</comment>
<evidence type="ECO:0000256" key="5">
    <source>
        <dbReference type="ARBA" id="ARBA00022989"/>
    </source>
</evidence>
<dbReference type="GeneID" id="97287545"/>
<dbReference type="PANTHER" id="PTHR30487">
    <property type="entry name" value="TYPE 4 PREPILIN-LIKE PROTEINS LEADER PEPTIDE-PROCESSING ENZYME"/>
    <property type="match status" value="1"/>
</dbReference>
<dbReference type="GO" id="GO:0006465">
    <property type="term" value="P:signal peptide processing"/>
    <property type="evidence" value="ECO:0007669"/>
    <property type="project" value="TreeGrafter"/>
</dbReference>
<keyword evidence="4 7" id="KW-0812">Transmembrane</keyword>
<name>A0A2T7BX38_9STAP</name>
<keyword evidence="13" id="KW-1185">Reference proteome</keyword>
<evidence type="ECO:0000256" key="2">
    <source>
        <dbReference type="ARBA" id="ARBA00005801"/>
    </source>
</evidence>
<feature type="transmembrane region" description="Helical" evidence="7">
    <location>
        <begin position="177"/>
        <end position="195"/>
    </location>
</feature>
<evidence type="ECO:0000256" key="6">
    <source>
        <dbReference type="ARBA" id="ARBA00023136"/>
    </source>
</evidence>
<feature type="transmembrane region" description="Helical" evidence="7">
    <location>
        <begin position="119"/>
        <end position="137"/>
    </location>
</feature>
<dbReference type="PANTHER" id="PTHR30487:SF0">
    <property type="entry name" value="PREPILIN LEADER PEPTIDASE_N-METHYLTRANSFERASE-RELATED"/>
    <property type="match status" value="1"/>
</dbReference>
<dbReference type="GO" id="GO:0005886">
    <property type="term" value="C:plasma membrane"/>
    <property type="evidence" value="ECO:0007669"/>
    <property type="project" value="UniProtKB-SubCell"/>
</dbReference>
<evidence type="ECO:0000256" key="7">
    <source>
        <dbReference type="SAM" id="Phobius"/>
    </source>
</evidence>
<dbReference type="Pfam" id="PF06750">
    <property type="entry name" value="A24_N_bact"/>
    <property type="match status" value="1"/>
</dbReference>
<dbReference type="RefSeq" id="WP_031266636.1">
    <property type="nucleotide sequence ID" value="NZ_AP019698.1"/>
</dbReference>
<dbReference type="Pfam" id="PF01478">
    <property type="entry name" value="Peptidase_A24"/>
    <property type="match status" value="1"/>
</dbReference>